<keyword evidence="5 8" id="KW-1133">Transmembrane helix</keyword>
<dbReference type="InterPro" id="IPR039309">
    <property type="entry name" value="BT1"/>
</dbReference>
<protein>
    <submittedName>
        <fullName evidence="9">Folate/biopterin transporter family protein</fullName>
    </submittedName>
</protein>
<comment type="similarity">
    <text evidence="2">Belongs to the major facilitator superfamily. Folate-biopterin transporter (TC 2.A.71) family.</text>
</comment>
<feature type="transmembrane region" description="Helical" evidence="8">
    <location>
        <begin position="286"/>
        <end position="304"/>
    </location>
</feature>
<feature type="transmembrane region" description="Helical" evidence="8">
    <location>
        <begin position="57"/>
        <end position="75"/>
    </location>
</feature>
<dbReference type="Gene3D" id="1.20.1250.20">
    <property type="entry name" value="MFS general substrate transporter like domains"/>
    <property type="match status" value="1"/>
</dbReference>
<dbReference type="PANTHER" id="PTHR31585">
    <property type="entry name" value="FOLATE-BIOPTERIN TRANSPORTER 1, CHLOROPLASTIC"/>
    <property type="match status" value="1"/>
</dbReference>
<keyword evidence="4 8" id="KW-0812">Transmembrane</keyword>
<feature type="transmembrane region" description="Helical" evidence="8">
    <location>
        <begin position="96"/>
        <end position="115"/>
    </location>
</feature>
<feature type="transmembrane region" description="Helical" evidence="8">
    <location>
        <begin position="27"/>
        <end position="51"/>
    </location>
</feature>
<dbReference type="NCBIfam" id="TIGR00788">
    <property type="entry name" value="fbt"/>
    <property type="match status" value="1"/>
</dbReference>
<evidence type="ECO:0000256" key="4">
    <source>
        <dbReference type="ARBA" id="ARBA00022692"/>
    </source>
</evidence>
<feature type="transmembrane region" description="Helical" evidence="8">
    <location>
        <begin position="316"/>
        <end position="334"/>
    </location>
</feature>
<evidence type="ECO:0000256" key="3">
    <source>
        <dbReference type="ARBA" id="ARBA00022448"/>
    </source>
</evidence>
<evidence type="ECO:0000313" key="9">
    <source>
        <dbReference type="EMBL" id="ABK33521.1"/>
    </source>
</evidence>
<dbReference type="Pfam" id="PF03092">
    <property type="entry name" value="BT1"/>
    <property type="match status" value="1"/>
</dbReference>
<evidence type="ECO:0000256" key="2">
    <source>
        <dbReference type="ARBA" id="ARBA00007015"/>
    </source>
</evidence>
<feature type="compositionally biased region" description="Basic and acidic residues" evidence="7">
    <location>
        <begin position="467"/>
        <end position="484"/>
    </location>
</feature>
<keyword evidence="6 8" id="KW-0472">Membrane</keyword>
<dbReference type="InterPro" id="IPR004324">
    <property type="entry name" value="FBT"/>
</dbReference>
<dbReference type="AlphaFoldDB" id="A0MQA0"/>
<feature type="transmembrane region" description="Helical" evidence="8">
    <location>
        <begin position="384"/>
        <end position="407"/>
    </location>
</feature>
<dbReference type="SUPFAM" id="SSF103473">
    <property type="entry name" value="MFS general substrate transporter"/>
    <property type="match status" value="1"/>
</dbReference>
<feature type="transmembrane region" description="Helical" evidence="8">
    <location>
        <begin position="419"/>
        <end position="440"/>
    </location>
</feature>
<evidence type="ECO:0000256" key="1">
    <source>
        <dbReference type="ARBA" id="ARBA00004141"/>
    </source>
</evidence>
<feature type="transmembrane region" description="Helical" evidence="8">
    <location>
        <begin position="169"/>
        <end position="191"/>
    </location>
</feature>
<dbReference type="GO" id="GO:0016020">
    <property type="term" value="C:membrane"/>
    <property type="evidence" value="ECO:0007669"/>
    <property type="project" value="UniProtKB-SubCell"/>
</dbReference>
<evidence type="ECO:0000256" key="6">
    <source>
        <dbReference type="ARBA" id="ARBA00023136"/>
    </source>
</evidence>
<feature type="region of interest" description="Disordered" evidence="7">
    <location>
        <begin position="447"/>
        <end position="491"/>
    </location>
</feature>
<feature type="transmembrane region" description="Helical" evidence="8">
    <location>
        <begin position="197"/>
        <end position="218"/>
    </location>
</feature>
<name>A0MQA0_TETTH</name>
<dbReference type="CDD" id="cd17484">
    <property type="entry name" value="MFS_FBT"/>
    <property type="match status" value="1"/>
</dbReference>
<feature type="transmembrane region" description="Helical" evidence="8">
    <location>
        <begin position="253"/>
        <end position="274"/>
    </location>
</feature>
<proteinExistence type="evidence at transcript level"/>
<evidence type="ECO:0000256" key="8">
    <source>
        <dbReference type="SAM" id="Phobius"/>
    </source>
</evidence>
<dbReference type="InterPro" id="IPR036259">
    <property type="entry name" value="MFS_trans_sf"/>
</dbReference>
<organism evidence="9">
    <name type="scientific">Tetrahymena thermophila</name>
    <dbReference type="NCBI Taxonomy" id="5911"/>
    <lineage>
        <taxon>Eukaryota</taxon>
        <taxon>Sar</taxon>
        <taxon>Alveolata</taxon>
        <taxon>Ciliophora</taxon>
        <taxon>Intramacronucleata</taxon>
        <taxon>Oligohymenophorea</taxon>
        <taxon>Hymenostomatida</taxon>
        <taxon>Tetrahymenina</taxon>
        <taxon>Tetrahymenidae</taxon>
        <taxon>Tetrahymena</taxon>
    </lineage>
</organism>
<comment type="subcellular location">
    <subcellularLocation>
        <location evidence="1">Membrane</location>
        <topology evidence="1">Multi-pass membrane protein</topology>
    </subcellularLocation>
</comment>
<evidence type="ECO:0000256" key="7">
    <source>
        <dbReference type="SAM" id="MobiDB-lite"/>
    </source>
</evidence>
<evidence type="ECO:0000256" key="5">
    <source>
        <dbReference type="ARBA" id="ARBA00022989"/>
    </source>
</evidence>
<reference evidence="9" key="1">
    <citation type="submission" date="2006-09" db="EMBL/GenBank/DDBJ databases">
        <authorList>
            <person name="El Mounadi K."/>
            <person name="Villalobo E."/>
        </authorList>
    </citation>
    <scope>NUCLEOTIDE SEQUENCE</scope>
</reference>
<sequence>MSKRLGSMLGPSVTKWFIDNDEFVGKYLVVCLVVLAQGVLALSEVPINFLYKDNYNMSPAEVSFVVGIIALPWVFKPIYGIMSDSIPICGERRKSYIMIFSFLAFVNWMLLAFYVREKAVGLVILFNIQFCTAFCNVVGEAMLVEISQLKSKKFNMNDQEQQAEASQNVSLFFGVKSFGTLATAYLGGFLLEVMDKYYIFAITGIFPFLLFVSTFYMVDQQSTEDLTESQQNRNLSQIQLFFRFLKKPQIYQPLIFIFLFAATPTSSSSMFFFYTNQLGFEPQFMGSLKFIHAAGTLLAIFIYNKYLKTVEFSLQFIVSTLLCVVLGLSQILLVTRLNVQMGIPDKLFCLGDSIIIQIVGELNILPLLVLACRLCPRTIEATMYAMIMSTLNLGSLVSSQLGGVLIYLLGITEDNFDNLWILILIANLTSAVPLVGISLIDQKGKKLSDSDLSSKSNSEIPDNISLPDKEEVKSERSSLVDHDSNTSTDYKNYGALEQNEPLQHQEMLHIQEQQKKIDATGI</sequence>
<dbReference type="PANTHER" id="PTHR31585:SF0">
    <property type="entry name" value="FOLATE-BIOPTERIN TRANSPORTER 1, CHLOROPLASTIC"/>
    <property type="match status" value="1"/>
</dbReference>
<keyword evidence="3" id="KW-0813">Transport</keyword>
<reference evidence="9" key="2">
    <citation type="submission" date="2006-11" db="EMBL/GenBank/DDBJ databases">
        <title>Folate/biopterin transporter genes of cyanobacterial origin in ciliates: vestige of a lost plastid?</title>
        <authorList>
            <person name="Villalobo E."/>
            <person name="Morin L."/>
            <person name="Baroin-Tourancheau A."/>
            <person name="Torres A."/>
        </authorList>
    </citation>
    <scope>NUCLEOTIDE SEQUENCE</scope>
</reference>
<feature type="transmembrane region" description="Helical" evidence="8">
    <location>
        <begin position="354"/>
        <end position="372"/>
    </location>
</feature>
<dbReference type="EMBL" id="EF031145">
    <property type="protein sequence ID" value="ABK33521.1"/>
    <property type="molecule type" value="mRNA"/>
</dbReference>
<accession>A0MQA0</accession>
<feature type="transmembrane region" description="Helical" evidence="8">
    <location>
        <begin position="121"/>
        <end position="144"/>
    </location>
</feature>